<name>A0A3P9PUL3_POERE</name>
<evidence type="ECO:0000313" key="2">
    <source>
        <dbReference type="Proteomes" id="UP000242638"/>
    </source>
</evidence>
<reference evidence="1" key="2">
    <citation type="submission" date="2025-08" db="UniProtKB">
        <authorList>
            <consortium name="Ensembl"/>
        </authorList>
    </citation>
    <scope>IDENTIFICATION</scope>
    <source>
        <strain evidence="1">Guanapo</strain>
    </source>
</reference>
<accession>A0A3P9PUL3</accession>
<dbReference type="Bgee" id="ENSPREG00000017273">
    <property type="expression patterns" value="Expressed in caudal fin"/>
</dbReference>
<proteinExistence type="predicted"/>
<organism evidence="1 2">
    <name type="scientific">Poecilia reticulata</name>
    <name type="common">Guppy</name>
    <name type="synonym">Acanthophacelus reticulatus</name>
    <dbReference type="NCBI Taxonomy" id="8081"/>
    <lineage>
        <taxon>Eukaryota</taxon>
        <taxon>Metazoa</taxon>
        <taxon>Chordata</taxon>
        <taxon>Craniata</taxon>
        <taxon>Vertebrata</taxon>
        <taxon>Euteleostomi</taxon>
        <taxon>Actinopterygii</taxon>
        <taxon>Neopterygii</taxon>
        <taxon>Teleostei</taxon>
        <taxon>Neoteleostei</taxon>
        <taxon>Acanthomorphata</taxon>
        <taxon>Ovalentaria</taxon>
        <taxon>Atherinomorphae</taxon>
        <taxon>Cyprinodontiformes</taxon>
        <taxon>Poeciliidae</taxon>
        <taxon>Poeciliinae</taxon>
        <taxon>Poecilia</taxon>
    </lineage>
</organism>
<evidence type="ECO:0000313" key="1">
    <source>
        <dbReference type="Ensembl" id="ENSPREP00000025582.1"/>
    </source>
</evidence>
<keyword evidence="2" id="KW-1185">Reference proteome</keyword>
<dbReference type="AlphaFoldDB" id="A0A3P9PUL3"/>
<dbReference type="Ensembl" id="ENSPRET00000025838.1">
    <property type="protein sequence ID" value="ENSPREP00000025582.1"/>
    <property type="gene ID" value="ENSPREG00000017273.1"/>
</dbReference>
<reference evidence="2" key="1">
    <citation type="submission" date="2013-11" db="EMBL/GenBank/DDBJ databases">
        <title>The genomic landscape of the Guanapo guppy.</title>
        <authorList>
            <person name="Kuenstner A."/>
            <person name="Dreyer C."/>
        </authorList>
    </citation>
    <scope>NUCLEOTIDE SEQUENCE</scope>
    <source>
        <strain evidence="2">Guanapo</strain>
    </source>
</reference>
<dbReference type="Proteomes" id="UP000242638">
    <property type="component" value="Unassembled WGS sequence"/>
</dbReference>
<evidence type="ECO:0008006" key="3">
    <source>
        <dbReference type="Google" id="ProtNLM"/>
    </source>
</evidence>
<protein>
    <recommendedName>
        <fullName evidence="3">Reverse transcriptase domain-containing protein</fullName>
    </recommendedName>
</protein>
<dbReference type="STRING" id="8081.ENSPREP00000025582"/>
<sequence>MFVKWANTMSDSFKVGNGVRQGSLLSPYLFNIYMDELSTPYSAGLQQLLRVCSQYGCDFDIKYNAKKSNVMIVRSRADKHLITPDFSLSGIVLNRSGMLMSALTMFKLLAHISMLM</sequence>
<reference evidence="1" key="3">
    <citation type="submission" date="2025-09" db="UniProtKB">
        <authorList>
            <consortium name="Ensembl"/>
        </authorList>
    </citation>
    <scope>IDENTIFICATION</scope>
    <source>
        <strain evidence="1">Guanapo</strain>
    </source>
</reference>